<proteinExistence type="predicted"/>
<organism evidence="5 7">
    <name type="scientific">Plasmodiophora brassicae</name>
    <name type="common">Clubroot disease agent</name>
    <dbReference type="NCBI Taxonomy" id="37360"/>
    <lineage>
        <taxon>Eukaryota</taxon>
        <taxon>Sar</taxon>
        <taxon>Rhizaria</taxon>
        <taxon>Endomyxa</taxon>
        <taxon>Phytomyxea</taxon>
        <taxon>Plasmodiophorida</taxon>
        <taxon>Plasmodiophoridae</taxon>
        <taxon>Plasmodiophora</taxon>
    </lineage>
</organism>
<evidence type="ECO:0000313" key="5">
    <source>
        <dbReference type="EMBL" id="CEO98637.1"/>
    </source>
</evidence>
<gene>
    <name evidence="5" type="ORF">PBRA_006751</name>
    <name evidence="6" type="ORF">PLBR_LOCUS7989</name>
</gene>
<dbReference type="Gene3D" id="1.25.40.20">
    <property type="entry name" value="Ankyrin repeat-containing domain"/>
    <property type="match status" value="2"/>
</dbReference>
<evidence type="ECO:0000313" key="6">
    <source>
        <dbReference type="EMBL" id="SPR00774.1"/>
    </source>
</evidence>
<evidence type="ECO:0000313" key="7">
    <source>
        <dbReference type="Proteomes" id="UP000039324"/>
    </source>
</evidence>
<feature type="repeat" description="ANK" evidence="3">
    <location>
        <begin position="384"/>
        <end position="419"/>
    </location>
</feature>
<keyword evidence="4" id="KW-0732">Signal</keyword>
<keyword evidence="1" id="KW-0677">Repeat</keyword>
<dbReference type="PROSITE" id="PS50088">
    <property type="entry name" value="ANK_REPEAT"/>
    <property type="match status" value="3"/>
</dbReference>
<reference evidence="5 7" key="1">
    <citation type="submission" date="2015-02" db="EMBL/GenBank/DDBJ databases">
        <authorList>
            <person name="Chooi Y.-H."/>
        </authorList>
    </citation>
    <scope>NUCLEOTIDE SEQUENCE [LARGE SCALE GENOMIC DNA]</scope>
    <source>
        <strain evidence="5">E3</strain>
    </source>
</reference>
<dbReference type="Pfam" id="PF12796">
    <property type="entry name" value="Ank_2"/>
    <property type="match status" value="1"/>
</dbReference>
<reference evidence="6 8" key="2">
    <citation type="submission" date="2018-03" db="EMBL/GenBank/DDBJ databases">
        <authorList>
            <person name="Fogelqvist J."/>
        </authorList>
    </citation>
    <scope>NUCLEOTIDE SEQUENCE [LARGE SCALE GENOMIC DNA]</scope>
</reference>
<dbReference type="GO" id="GO:0005634">
    <property type="term" value="C:nucleus"/>
    <property type="evidence" value="ECO:0007669"/>
    <property type="project" value="TreeGrafter"/>
</dbReference>
<dbReference type="PANTHER" id="PTHR24124:SF14">
    <property type="entry name" value="CHROMOSOME UNDETERMINED SCAFFOLD_25, WHOLE GENOME SHOTGUN SEQUENCE"/>
    <property type="match status" value="1"/>
</dbReference>
<dbReference type="PANTHER" id="PTHR24124">
    <property type="entry name" value="ANKYRIN REPEAT FAMILY A"/>
    <property type="match status" value="1"/>
</dbReference>
<keyword evidence="7" id="KW-1185">Reference proteome</keyword>
<dbReference type="InterPro" id="IPR002110">
    <property type="entry name" value="Ankyrin_rpt"/>
</dbReference>
<geneLocation type="mitochondrion" evidence="6"/>
<evidence type="ECO:0000256" key="4">
    <source>
        <dbReference type="SAM" id="SignalP"/>
    </source>
</evidence>
<feature type="repeat" description="ANK" evidence="3">
    <location>
        <begin position="348"/>
        <end position="383"/>
    </location>
</feature>
<dbReference type="PROSITE" id="PS50297">
    <property type="entry name" value="ANK_REP_REGION"/>
    <property type="match status" value="1"/>
</dbReference>
<accession>A0A0G4ITV5</accession>
<evidence type="ECO:0000313" key="8">
    <source>
        <dbReference type="Proteomes" id="UP000290189"/>
    </source>
</evidence>
<evidence type="ECO:0000256" key="2">
    <source>
        <dbReference type="ARBA" id="ARBA00023043"/>
    </source>
</evidence>
<dbReference type="STRING" id="37360.A0A0G4ITV5"/>
<keyword evidence="2 3" id="KW-0040">ANK repeat</keyword>
<dbReference type="AlphaFoldDB" id="A0A0G4ITV5"/>
<feature type="repeat" description="ANK" evidence="3">
    <location>
        <begin position="420"/>
        <end position="442"/>
    </location>
</feature>
<name>A0A0G4ITV5_PLABS</name>
<keyword evidence="6" id="KW-0496">Mitochondrion</keyword>
<sequence>MRFCIGRALRPLILVAMLGGHTVAAFKSSSSNVGTGSDRSSLLNYLNDANGESDDDSSVALNDIAGDATLQLVADFVNSVGVHQVDLAVEWAMDRLGTAGLPARCRLLTAAHYLGMRLLMLAIASISDWDSRTAKAMGRVLPREVLVFAGGVVRLRLVAHSYHRQRIAREIHGLLLGAGNTSTVVNTAEWCHELRLNILQWAAVHGEALLVEFLLIYVPGVDVNARDGFGLTSLHLAVSGSRSRTVSVQEFDSRRSWHYETQGPSAGSRHETTSLQPVNSVALPLFAPGVDVSARRRPRATDHDEPAGDDMGELLRKDADRNMVNRRAHVVELLVNAGEIDVNAGDTYGDTPLHLASCCGYDSGRIIAALLGARDINANARDARGRTPLHCLAMRPDSEPEVAQALLKARGIDVNARDAMGRTPLHYAARYGHYPVVQLLLDAAGTTVAALDTRRQTPLQVAESRGMHDVARLLRRAARRSTGIARRRQPYRNT</sequence>
<protein>
    <submittedName>
        <fullName evidence="5">Uncharacterized protein</fullName>
    </submittedName>
</protein>
<feature type="chain" id="PRO_5036293166" evidence="4">
    <location>
        <begin position="26"/>
        <end position="494"/>
    </location>
</feature>
<feature type="signal peptide" evidence="4">
    <location>
        <begin position="1"/>
        <end position="25"/>
    </location>
</feature>
<dbReference type="EMBL" id="CDSF01000086">
    <property type="protein sequence ID" value="CEO98637.1"/>
    <property type="molecule type" value="Genomic_DNA"/>
</dbReference>
<dbReference type="Proteomes" id="UP000290189">
    <property type="component" value="Unassembled WGS sequence"/>
</dbReference>
<dbReference type="SMART" id="SM00248">
    <property type="entry name" value="ANK"/>
    <property type="match status" value="5"/>
</dbReference>
<dbReference type="Proteomes" id="UP000039324">
    <property type="component" value="Unassembled WGS sequence"/>
</dbReference>
<dbReference type="InterPro" id="IPR036770">
    <property type="entry name" value="Ankyrin_rpt-contain_sf"/>
</dbReference>
<dbReference type="EMBL" id="OVEO01000015">
    <property type="protein sequence ID" value="SPR00774.1"/>
    <property type="molecule type" value="Genomic_DNA"/>
</dbReference>
<evidence type="ECO:0000256" key="1">
    <source>
        <dbReference type="ARBA" id="ARBA00022737"/>
    </source>
</evidence>
<dbReference type="SUPFAM" id="SSF48403">
    <property type="entry name" value="Ankyrin repeat"/>
    <property type="match status" value="1"/>
</dbReference>
<evidence type="ECO:0000256" key="3">
    <source>
        <dbReference type="PROSITE-ProRule" id="PRU00023"/>
    </source>
</evidence>
<dbReference type="OrthoDB" id="426293at2759"/>
<dbReference type="GO" id="GO:0010468">
    <property type="term" value="P:regulation of gene expression"/>
    <property type="evidence" value="ECO:0007669"/>
    <property type="project" value="TreeGrafter"/>
</dbReference>